<reference evidence="17" key="4">
    <citation type="submission" date="2018-02" db="EMBL/GenBank/DDBJ databases">
        <authorList>
            <person name="Williamson C."/>
        </authorList>
    </citation>
    <scope>NUCLEOTIDE SEQUENCE</scope>
    <source>
        <strain evidence="17">AFG_SD03_1510_Ahy_093</strain>
    </source>
</reference>
<dbReference type="FunFam" id="3.30.70.260:FF:000007">
    <property type="entry name" value="D-3-phosphoglycerate dehydrogenase"/>
    <property type="match status" value="1"/>
</dbReference>
<protein>
    <recommendedName>
        <fullName evidence="6">D-3-phosphoglycerate dehydrogenase</fullName>
        <ecNumber evidence="4">1.1.1.399</ecNumber>
        <ecNumber evidence="5">1.1.1.95</ecNumber>
    </recommendedName>
    <alternativeName>
        <fullName evidence="11">2-oxoglutarate reductase</fullName>
    </alternativeName>
</protein>
<evidence type="ECO:0000256" key="14">
    <source>
        <dbReference type="RuleBase" id="RU003719"/>
    </source>
</evidence>
<reference evidence="18" key="3">
    <citation type="submission" date="2018-02" db="EMBL/GenBank/DDBJ databases">
        <title>Phenotypic characterization and whole genome analysis of multidrug-resistant, extended-spectrum beta-lactamase-producing bacteria isolated from dogs in Germany.</title>
        <authorList>
            <person name="Williamson C."/>
        </authorList>
    </citation>
    <scope>NUCLEOTIDE SEQUENCE [LARGE SCALE GENOMIC DNA]</scope>
    <source>
        <strain evidence="18">AFG_SD03_1510_Ahy_093</strain>
    </source>
</reference>
<dbReference type="PROSITE" id="PS51671">
    <property type="entry name" value="ACT"/>
    <property type="match status" value="1"/>
</dbReference>
<dbReference type="InterPro" id="IPR002912">
    <property type="entry name" value="ACT_dom"/>
</dbReference>
<comment type="function">
    <text evidence="1">Catalyzes the reversible oxidation of 3-phospho-D-glycerate to 3-phosphonooxypyruvate, the first step of the phosphorylated L-serine biosynthesis pathway. Also catalyzes the reversible oxidation of 2-hydroxyglutarate to 2-oxoglutarate.</text>
</comment>
<evidence type="ECO:0000256" key="11">
    <source>
        <dbReference type="ARBA" id="ARBA00030455"/>
    </source>
</evidence>
<dbReference type="Proteomes" id="UP000253075">
    <property type="component" value="Unassembled WGS sequence"/>
</dbReference>
<dbReference type="SUPFAM" id="SSF55021">
    <property type="entry name" value="ACT-like"/>
    <property type="match status" value="1"/>
</dbReference>
<sequence length="445" mass="48850">MTFVTNIPSPKRFCYFTVFFTHHICTHFCKHRGIVMTAKFSLDKDKIKVLLLEGVHPNTVETFRAAGYTSVEYLKTSLSEEDLIERIRDVHFVGLRSRTQITEKVLDAANKLVAIGCFCIGTNQVELDAAHLRGIPVFNAPFSNTRSVAELVLGEILLLLRGIPEKNAKCHRGVWEKLANRSVEARGKKLGIIGYGHIGTQLGIIAESIGMKVYYYDIENKLSLGNAIQVPSMVELLNMSDVISLHVPETASTKDLIGAEQLRMMKPGAIFINASRGTVVDIDALADVIKSGHISGAAIDVFPSEPKSNDEEFLTPLRGLDNVILTPHIGGSTQEAQENIGLEVANKLVKYSDNGSTLSAVNFPEVSLPGHKGSSRLLHIHRNQPGVMNQINQIFADEGINIAGQYLQTSSHIGYVVIDVETEHSEKALAKLKEIGGTIRARILH</sequence>
<accession>A0AAD3UEU2</accession>
<name>A0AAD3UEU2_AERHY</name>
<dbReference type="CDD" id="cd04901">
    <property type="entry name" value="ACT_3PGDH"/>
    <property type="match status" value="1"/>
</dbReference>
<dbReference type="InterPro" id="IPR029753">
    <property type="entry name" value="D-isomer_DH_CS"/>
</dbReference>
<dbReference type="PROSITE" id="PS00065">
    <property type="entry name" value="D_2_HYDROXYACID_DH_1"/>
    <property type="match status" value="1"/>
</dbReference>
<evidence type="ECO:0000313" key="19">
    <source>
        <dbReference type="Proteomes" id="UP000859505"/>
    </source>
</evidence>
<evidence type="ECO:0000313" key="18">
    <source>
        <dbReference type="Proteomes" id="UP000253075"/>
    </source>
</evidence>
<dbReference type="EMBL" id="PUTQ01000004">
    <property type="protein sequence ID" value="RCF52093.1"/>
    <property type="molecule type" value="Genomic_DNA"/>
</dbReference>
<dbReference type="PANTHER" id="PTHR43761:SF1">
    <property type="entry name" value="D-ISOMER SPECIFIC 2-HYDROXYACID DEHYDROGENASE CATALYTIC DOMAIN-CONTAINING PROTEIN-RELATED"/>
    <property type="match status" value="1"/>
</dbReference>
<keyword evidence="8 14" id="KW-0560">Oxidoreductase</keyword>
<dbReference type="SUPFAM" id="SSF51735">
    <property type="entry name" value="NAD(P)-binding Rossmann-fold domains"/>
    <property type="match status" value="1"/>
</dbReference>
<evidence type="ECO:0000256" key="6">
    <source>
        <dbReference type="ARBA" id="ARBA00021582"/>
    </source>
</evidence>
<dbReference type="Gene3D" id="3.40.50.720">
    <property type="entry name" value="NAD(P)-binding Rossmann-like Domain"/>
    <property type="match status" value="2"/>
</dbReference>
<evidence type="ECO:0000313" key="17">
    <source>
        <dbReference type="EMBL" id="RCF52093.1"/>
    </source>
</evidence>
<evidence type="ECO:0000256" key="2">
    <source>
        <dbReference type="ARBA" id="ARBA00005216"/>
    </source>
</evidence>
<comment type="catalytic activity">
    <reaction evidence="13">
        <text>(2R)-3-phosphoglycerate + NAD(+) = 3-phosphooxypyruvate + NADH + H(+)</text>
        <dbReference type="Rhea" id="RHEA:12641"/>
        <dbReference type="ChEBI" id="CHEBI:15378"/>
        <dbReference type="ChEBI" id="CHEBI:18110"/>
        <dbReference type="ChEBI" id="CHEBI:57540"/>
        <dbReference type="ChEBI" id="CHEBI:57945"/>
        <dbReference type="ChEBI" id="CHEBI:58272"/>
        <dbReference type="EC" id="1.1.1.95"/>
    </reaction>
</comment>
<organism evidence="16 19">
    <name type="scientific">Aeromonas hydrophila</name>
    <dbReference type="NCBI Taxonomy" id="644"/>
    <lineage>
        <taxon>Bacteria</taxon>
        <taxon>Pseudomonadati</taxon>
        <taxon>Pseudomonadota</taxon>
        <taxon>Gammaproteobacteria</taxon>
        <taxon>Aeromonadales</taxon>
        <taxon>Aeromonadaceae</taxon>
        <taxon>Aeromonas</taxon>
    </lineage>
</organism>
<reference evidence="16" key="1">
    <citation type="journal article" date="2018" name="Genome Biol.">
        <title>SKESA: strategic k-mer extension for scrupulous assemblies.</title>
        <authorList>
            <person name="Souvorov A."/>
            <person name="Agarwala R."/>
            <person name="Lipman D.J."/>
        </authorList>
    </citation>
    <scope>NUCLEOTIDE SEQUENCE</scope>
    <source>
        <strain evidence="16">OLC2673_Aeromonas</strain>
    </source>
</reference>
<evidence type="ECO:0000256" key="3">
    <source>
        <dbReference type="ARBA" id="ARBA00005854"/>
    </source>
</evidence>
<dbReference type="InterPro" id="IPR006140">
    <property type="entry name" value="D-isomer_DH_NAD-bd"/>
</dbReference>
<keyword evidence="10" id="KW-0718">Serine biosynthesis</keyword>
<dbReference type="PANTHER" id="PTHR43761">
    <property type="entry name" value="D-ISOMER SPECIFIC 2-HYDROXYACID DEHYDROGENASE FAMILY PROTEIN (AFU_ORTHOLOGUE AFUA_1G13630)"/>
    <property type="match status" value="1"/>
</dbReference>
<dbReference type="PROSITE" id="PS00670">
    <property type="entry name" value="D_2_HYDROXYACID_DH_2"/>
    <property type="match status" value="1"/>
</dbReference>
<dbReference type="GO" id="GO:0051287">
    <property type="term" value="F:NAD binding"/>
    <property type="evidence" value="ECO:0007669"/>
    <property type="project" value="InterPro"/>
</dbReference>
<dbReference type="PROSITE" id="PS00671">
    <property type="entry name" value="D_2_HYDROXYACID_DH_3"/>
    <property type="match status" value="1"/>
</dbReference>
<evidence type="ECO:0000256" key="1">
    <source>
        <dbReference type="ARBA" id="ARBA00003800"/>
    </source>
</evidence>
<dbReference type="CDD" id="cd12176">
    <property type="entry name" value="PGDH_3"/>
    <property type="match status" value="1"/>
</dbReference>
<reference evidence="17 18" key="2">
    <citation type="journal article" date="2018" name="PLoS ONE">
        <title>Phenotypic characterization and whole genome analysis of extended-spectrum beta-lactamase-producing bacteria isolated from dogs in Germany.</title>
        <authorList>
            <person name="Boehmer T."/>
            <person name="Vogler A.J."/>
            <person name="Thomas A."/>
            <person name="Sauer S."/>
            <person name="Hergenroether M."/>
            <person name="Straubinger R.K."/>
            <person name="Birdsell D."/>
            <person name="Keim P."/>
            <person name="Sahl J.W."/>
            <person name="Williamson C.H."/>
            <person name="Riehm J.M."/>
        </authorList>
    </citation>
    <scope>NUCLEOTIDE SEQUENCE [LARGE SCALE GENOMIC DNA]</scope>
    <source>
        <strain evidence="17 18">AFG_SD03_1510_Ahy_093</strain>
    </source>
</reference>
<feature type="domain" description="ACT" evidence="15">
    <location>
        <begin position="376"/>
        <end position="445"/>
    </location>
</feature>
<evidence type="ECO:0000256" key="4">
    <source>
        <dbReference type="ARBA" id="ARBA00013001"/>
    </source>
</evidence>
<gene>
    <name evidence="16" type="primary">serA</name>
    <name evidence="17" type="ORF">C6C11_04480</name>
    <name evidence="16" type="ORF">JAJ28_004436</name>
</gene>
<comment type="pathway">
    <text evidence="2">Amino-acid biosynthesis; L-serine biosynthesis; L-serine from 3-phospho-D-glycerate: step 1/3.</text>
</comment>
<dbReference type="GO" id="GO:0004617">
    <property type="term" value="F:phosphoglycerate dehydrogenase activity"/>
    <property type="evidence" value="ECO:0007669"/>
    <property type="project" value="UniProtKB-EC"/>
</dbReference>
<dbReference type="AlphaFoldDB" id="A0AAD3UEU2"/>
<dbReference type="Pfam" id="PF22629">
    <property type="entry name" value="ACT_AHAS_ss"/>
    <property type="match status" value="1"/>
</dbReference>
<dbReference type="SUPFAM" id="SSF52283">
    <property type="entry name" value="Formate/glycerate dehydrogenase catalytic domain-like"/>
    <property type="match status" value="1"/>
</dbReference>
<evidence type="ECO:0000313" key="16">
    <source>
        <dbReference type="EMBL" id="HAT6346621.1"/>
    </source>
</evidence>
<dbReference type="InterPro" id="IPR036291">
    <property type="entry name" value="NAD(P)-bd_dom_sf"/>
</dbReference>
<dbReference type="NCBIfam" id="NF008759">
    <property type="entry name" value="PRK11790.1"/>
    <property type="match status" value="1"/>
</dbReference>
<dbReference type="GO" id="GO:0047545">
    <property type="term" value="F:(S)-2-hydroxyglutarate dehydrogenase activity"/>
    <property type="evidence" value="ECO:0007669"/>
    <property type="project" value="UniProtKB-ARBA"/>
</dbReference>
<evidence type="ECO:0000256" key="9">
    <source>
        <dbReference type="ARBA" id="ARBA00023027"/>
    </source>
</evidence>
<dbReference type="EC" id="1.1.1.399" evidence="4"/>
<comment type="similarity">
    <text evidence="3 14">Belongs to the D-isomer specific 2-hydroxyacid dehydrogenase family.</text>
</comment>
<keyword evidence="7" id="KW-0028">Amino-acid biosynthesis</keyword>
<dbReference type="InterPro" id="IPR054480">
    <property type="entry name" value="AHAS_small-like_ACT"/>
</dbReference>
<comment type="caution">
    <text evidence="16">The sequence shown here is derived from an EMBL/GenBank/DDBJ whole genome shotgun (WGS) entry which is preliminary data.</text>
</comment>
<reference evidence="16" key="5">
    <citation type="submission" date="2020-01" db="EMBL/GenBank/DDBJ databases">
        <authorList>
            <consortium name="NCBI Pathogen Detection Project"/>
        </authorList>
    </citation>
    <scope>NUCLEOTIDE SEQUENCE</scope>
    <source>
        <strain evidence="16">OLC2673_Aeromonas</strain>
    </source>
</reference>
<dbReference type="Proteomes" id="UP000859505">
    <property type="component" value="Unassembled WGS sequence"/>
</dbReference>
<dbReference type="InterPro" id="IPR006139">
    <property type="entry name" value="D-isomer_2_OHA_DH_cat_dom"/>
</dbReference>
<evidence type="ECO:0000256" key="10">
    <source>
        <dbReference type="ARBA" id="ARBA00023299"/>
    </source>
</evidence>
<proteinExistence type="inferred from homology"/>
<dbReference type="EC" id="1.1.1.95" evidence="5"/>
<dbReference type="OMA" id="SKGCWEV"/>
<dbReference type="Pfam" id="PF02826">
    <property type="entry name" value="2-Hacid_dh_C"/>
    <property type="match status" value="1"/>
</dbReference>
<dbReference type="Gene3D" id="3.30.70.260">
    <property type="match status" value="1"/>
</dbReference>
<dbReference type="InterPro" id="IPR029752">
    <property type="entry name" value="D-isomer_DH_CS1"/>
</dbReference>
<keyword evidence="9" id="KW-0520">NAD</keyword>
<evidence type="ECO:0000256" key="8">
    <source>
        <dbReference type="ARBA" id="ARBA00023002"/>
    </source>
</evidence>
<dbReference type="GO" id="GO:0006564">
    <property type="term" value="P:L-serine biosynthetic process"/>
    <property type="evidence" value="ECO:0007669"/>
    <property type="project" value="UniProtKB-KW"/>
</dbReference>
<evidence type="ECO:0000256" key="7">
    <source>
        <dbReference type="ARBA" id="ARBA00022605"/>
    </source>
</evidence>
<evidence type="ECO:0000256" key="5">
    <source>
        <dbReference type="ARBA" id="ARBA00013143"/>
    </source>
</evidence>
<evidence type="ECO:0000256" key="13">
    <source>
        <dbReference type="ARBA" id="ARBA00048731"/>
    </source>
</evidence>
<evidence type="ECO:0000259" key="15">
    <source>
        <dbReference type="PROSITE" id="PS51671"/>
    </source>
</evidence>
<dbReference type="InterPro" id="IPR050418">
    <property type="entry name" value="D-iso_2-hydroxyacid_DH_PdxB"/>
</dbReference>
<dbReference type="InterPro" id="IPR045865">
    <property type="entry name" value="ACT-like_dom_sf"/>
</dbReference>
<dbReference type="EMBL" id="DACTUL010000062">
    <property type="protein sequence ID" value="HAT6346621.1"/>
    <property type="molecule type" value="Genomic_DNA"/>
</dbReference>
<dbReference type="Pfam" id="PF00389">
    <property type="entry name" value="2-Hacid_dh"/>
    <property type="match status" value="1"/>
</dbReference>
<dbReference type="FunFam" id="3.40.50.720:FF:000041">
    <property type="entry name" value="D-3-phosphoglycerate dehydrogenase"/>
    <property type="match status" value="1"/>
</dbReference>
<evidence type="ECO:0000256" key="12">
    <source>
        <dbReference type="ARBA" id="ARBA00048126"/>
    </source>
</evidence>
<comment type="catalytic activity">
    <reaction evidence="12">
        <text>(R)-2-hydroxyglutarate + NAD(+) = 2-oxoglutarate + NADH + H(+)</text>
        <dbReference type="Rhea" id="RHEA:49612"/>
        <dbReference type="ChEBI" id="CHEBI:15378"/>
        <dbReference type="ChEBI" id="CHEBI:15801"/>
        <dbReference type="ChEBI" id="CHEBI:16810"/>
        <dbReference type="ChEBI" id="CHEBI:57540"/>
        <dbReference type="ChEBI" id="CHEBI:57945"/>
        <dbReference type="EC" id="1.1.1.399"/>
    </reaction>
</comment>